<dbReference type="Pfam" id="PF13620">
    <property type="entry name" value="CarboxypepD_reg"/>
    <property type="match status" value="1"/>
</dbReference>
<dbReference type="Proteomes" id="UP001267426">
    <property type="component" value="Unassembled WGS sequence"/>
</dbReference>
<feature type="signal peptide" evidence="1">
    <location>
        <begin position="1"/>
        <end position="23"/>
    </location>
</feature>
<keyword evidence="1" id="KW-0732">Signal</keyword>
<evidence type="ECO:0000313" key="2">
    <source>
        <dbReference type="EMBL" id="MDT0632277.1"/>
    </source>
</evidence>
<accession>A0ABU3BSL0</accession>
<proteinExistence type="predicted"/>
<feature type="chain" id="PRO_5046235970" evidence="1">
    <location>
        <begin position="24"/>
        <end position="366"/>
    </location>
</feature>
<organism evidence="2 3">
    <name type="scientific">Rubrivirga litoralis</name>
    <dbReference type="NCBI Taxonomy" id="3075598"/>
    <lineage>
        <taxon>Bacteria</taxon>
        <taxon>Pseudomonadati</taxon>
        <taxon>Rhodothermota</taxon>
        <taxon>Rhodothermia</taxon>
        <taxon>Rhodothermales</taxon>
        <taxon>Rubricoccaceae</taxon>
        <taxon>Rubrivirga</taxon>
    </lineage>
</organism>
<dbReference type="SUPFAM" id="SSF49452">
    <property type="entry name" value="Starch-binding domain-like"/>
    <property type="match status" value="1"/>
</dbReference>
<dbReference type="RefSeq" id="WP_311664029.1">
    <property type="nucleotide sequence ID" value="NZ_JAVRHT010000025.1"/>
</dbReference>
<evidence type="ECO:0000256" key="1">
    <source>
        <dbReference type="SAM" id="SignalP"/>
    </source>
</evidence>
<name>A0ABU3BSL0_9BACT</name>
<comment type="caution">
    <text evidence="2">The sequence shown here is derived from an EMBL/GenBank/DDBJ whole genome shotgun (WGS) entry which is preliminary data.</text>
</comment>
<evidence type="ECO:0000313" key="3">
    <source>
        <dbReference type="Proteomes" id="UP001267426"/>
    </source>
</evidence>
<keyword evidence="3" id="KW-1185">Reference proteome</keyword>
<dbReference type="EMBL" id="JAVRHT010000025">
    <property type="protein sequence ID" value="MDT0632277.1"/>
    <property type="molecule type" value="Genomic_DNA"/>
</dbReference>
<gene>
    <name evidence="2" type="ORF">RM540_11015</name>
</gene>
<dbReference type="InterPro" id="IPR013784">
    <property type="entry name" value="Carb-bd-like_fold"/>
</dbReference>
<sequence length="366" mass="39493">MRRRSPRLLVLIGLVALATPPRAQTAWVNGTVTDAETGAPLPGAHVFVSGTLQGDATDAGGRFVFRADAPGSVQVTATMLGYGTASTTRLIRPGDVVGLAFRLPPVPLALREVEVVRSRDAAWERALARFRPEFLGETANAPLTEITNPEVLDLDADGDDGPLHAVARAPLVVENRALGYRVTFYDFALAIEENGRAWDGTLAFRDLCAERLCGPAVTQARERAYRGSLPHFLDALIAGMASDEGFLSERMDRPGQATRARLSVQPGRLSIRSARAPGPEARQARAGWEAEIGGALRVLYTREFDPRVDADAYQVSWLTAPGGALRLGPNGALLDAADVVRYGYWDWERVADLVPLDYRPAPPAGY</sequence>
<protein>
    <submittedName>
        <fullName evidence="2">Carboxypeptidase-like regulatory domain-containing protein</fullName>
    </submittedName>
</protein>
<dbReference type="Gene3D" id="2.60.40.1120">
    <property type="entry name" value="Carboxypeptidase-like, regulatory domain"/>
    <property type="match status" value="1"/>
</dbReference>
<reference evidence="2 3" key="1">
    <citation type="submission" date="2023-09" db="EMBL/GenBank/DDBJ databases">
        <authorList>
            <person name="Rey-Velasco X."/>
        </authorList>
    </citation>
    <scope>NUCLEOTIDE SEQUENCE [LARGE SCALE GENOMIC DNA]</scope>
    <source>
        <strain evidence="2 3">F394</strain>
    </source>
</reference>